<proteinExistence type="predicted"/>
<feature type="compositionally biased region" description="Basic residues" evidence="1">
    <location>
        <begin position="27"/>
        <end position="37"/>
    </location>
</feature>
<reference evidence="3" key="1">
    <citation type="journal article" date="2019" name="Int. J. Syst. Evol. Microbiol.">
        <title>The Global Catalogue of Microorganisms (GCM) 10K type strain sequencing project: providing services to taxonomists for standard genome sequencing and annotation.</title>
        <authorList>
            <consortium name="The Broad Institute Genomics Platform"/>
            <consortium name="The Broad Institute Genome Sequencing Center for Infectious Disease"/>
            <person name="Wu L."/>
            <person name="Ma J."/>
        </authorList>
    </citation>
    <scope>NUCLEOTIDE SEQUENCE [LARGE SCALE GENOMIC DNA]</scope>
    <source>
        <strain evidence="3">JCM 17388</strain>
    </source>
</reference>
<dbReference type="EMBL" id="BAABAQ010000018">
    <property type="protein sequence ID" value="GAA4208320.1"/>
    <property type="molecule type" value="Genomic_DNA"/>
</dbReference>
<dbReference type="Proteomes" id="UP001501251">
    <property type="component" value="Unassembled WGS sequence"/>
</dbReference>
<gene>
    <name evidence="2" type="ORF">GCM10022252_73310</name>
</gene>
<evidence type="ECO:0000256" key="1">
    <source>
        <dbReference type="SAM" id="MobiDB-lite"/>
    </source>
</evidence>
<feature type="compositionally biased region" description="Polar residues" evidence="1">
    <location>
        <begin position="46"/>
        <end position="63"/>
    </location>
</feature>
<comment type="caution">
    <text evidence="2">The sequence shown here is derived from an EMBL/GenBank/DDBJ whole genome shotgun (WGS) entry which is preliminary data.</text>
</comment>
<evidence type="ECO:0000313" key="3">
    <source>
        <dbReference type="Proteomes" id="UP001501251"/>
    </source>
</evidence>
<accession>A0ABP8BJS8</accession>
<organism evidence="2 3">
    <name type="scientific">Streptosporangium oxazolinicum</name>
    <dbReference type="NCBI Taxonomy" id="909287"/>
    <lineage>
        <taxon>Bacteria</taxon>
        <taxon>Bacillati</taxon>
        <taxon>Actinomycetota</taxon>
        <taxon>Actinomycetes</taxon>
        <taxon>Streptosporangiales</taxon>
        <taxon>Streptosporangiaceae</taxon>
        <taxon>Streptosporangium</taxon>
    </lineage>
</organism>
<evidence type="ECO:0000313" key="2">
    <source>
        <dbReference type="EMBL" id="GAA4208320.1"/>
    </source>
</evidence>
<dbReference type="RefSeq" id="WP_344922900.1">
    <property type="nucleotide sequence ID" value="NZ_BAABAQ010000018.1"/>
</dbReference>
<keyword evidence="3" id="KW-1185">Reference proteome</keyword>
<feature type="region of interest" description="Disordered" evidence="1">
    <location>
        <begin position="27"/>
        <end position="90"/>
    </location>
</feature>
<sequence>MNKPSVPVLDRTTASGCACFADARSHRRARTTARAHAHGAPPPNIGQPTTLLPDSPGPQNQTLRPGPAVAPGRGHSPDAYLRSSRWEATA</sequence>
<name>A0ABP8BJS8_9ACTN</name>
<protein>
    <submittedName>
        <fullName evidence="2">Uncharacterized protein</fullName>
    </submittedName>
</protein>